<sequence>MDIFLLFESLIWNLICQKLFHQFDNYRISSNKRKLGDQSKQENNGYKNFEKSIISYKYPWTLKT</sequence>
<reference evidence="1 2" key="1">
    <citation type="journal article" date="2018" name="Sci. Rep.">
        <title>Genomic signatures of local adaptation to the degree of environmental predictability in rotifers.</title>
        <authorList>
            <person name="Franch-Gras L."/>
            <person name="Hahn C."/>
            <person name="Garcia-Roger E.M."/>
            <person name="Carmona M.J."/>
            <person name="Serra M."/>
            <person name="Gomez A."/>
        </authorList>
    </citation>
    <scope>NUCLEOTIDE SEQUENCE [LARGE SCALE GENOMIC DNA]</scope>
    <source>
        <strain evidence="1">HYR1</strain>
    </source>
</reference>
<dbReference type="EMBL" id="REGN01001814">
    <property type="protein sequence ID" value="RNA32353.1"/>
    <property type="molecule type" value="Genomic_DNA"/>
</dbReference>
<protein>
    <submittedName>
        <fullName evidence="1">Uncharacterized protein</fullName>
    </submittedName>
</protein>
<dbReference type="Proteomes" id="UP000276133">
    <property type="component" value="Unassembled WGS sequence"/>
</dbReference>
<gene>
    <name evidence="1" type="ORF">BpHYR1_024776</name>
</gene>
<evidence type="ECO:0000313" key="2">
    <source>
        <dbReference type="Proteomes" id="UP000276133"/>
    </source>
</evidence>
<comment type="caution">
    <text evidence="1">The sequence shown here is derived from an EMBL/GenBank/DDBJ whole genome shotgun (WGS) entry which is preliminary data.</text>
</comment>
<evidence type="ECO:0000313" key="1">
    <source>
        <dbReference type="EMBL" id="RNA32353.1"/>
    </source>
</evidence>
<proteinExistence type="predicted"/>
<dbReference type="AlphaFoldDB" id="A0A3M7S956"/>
<name>A0A3M7S956_BRAPC</name>
<keyword evidence="2" id="KW-1185">Reference proteome</keyword>
<organism evidence="1 2">
    <name type="scientific">Brachionus plicatilis</name>
    <name type="common">Marine rotifer</name>
    <name type="synonym">Brachionus muelleri</name>
    <dbReference type="NCBI Taxonomy" id="10195"/>
    <lineage>
        <taxon>Eukaryota</taxon>
        <taxon>Metazoa</taxon>
        <taxon>Spiralia</taxon>
        <taxon>Gnathifera</taxon>
        <taxon>Rotifera</taxon>
        <taxon>Eurotatoria</taxon>
        <taxon>Monogononta</taxon>
        <taxon>Pseudotrocha</taxon>
        <taxon>Ploima</taxon>
        <taxon>Brachionidae</taxon>
        <taxon>Brachionus</taxon>
    </lineage>
</organism>
<accession>A0A3M7S956</accession>